<gene>
    <name evidence="1" type="ORF">Aglo03_26100</name>
</gene>
<organism evidence="1 2">
    <name type="scientific">Actinokineospora globicatena</name>
    <dbReference type="NCBI Taxonomy" id="103729"/>
    <lineage>
        <taxon>Bacteria</taxon>
        <taxon>Bacillati</taxon>
        <taxon>Actinomycetota</taxon>
        <taxon>Actinomycetes</taxon>
        <taxon>Pseudonocardiales</taxon>
        <taxon>Pseudonocardiaceae</taxon>
        <taxon>Actinokineospora</taxon>
    </lineage>
</organism>
<comment type="caution">
    <text evidence="1">The sequence shown here is derived from an EMBL/GenBank/DDBJ whole genome shotgun (WGS) entry which is preliminary data.</text>
</comment>
<dbReference type="AlphaFoldDB" id="A0A9W6QNM3"/>
<dbReference type="Proteomes" id="UP001165042">
    <property type="component" value="Unassembled WGS sequence"/>
</dbReference>
<protein>
    <submittedName>
        <fullName evidence="1">Uncharacterized protein</fullName>
    </submittedName>
</protein>
<proteinExistence type="predicted"/>
<dbReference type="RefSeq" id="WP_285610570.1">
    <property type="nucleotide sequence ID" value="NZ_BSSD01000003.1"/>
</dbReference>
<dbReference type="InterPro" id="IPR015797">
    <property type="entry name" value="NUDIX_hydrolase-like_dom_sf"/>
</dbReference>
<keyword evidence="2" id="KW-1185">Reference proteome</keyword>
<dbReference type="SUPFAM" id="SSF55811">
    <property type="entry name" value="Nudix"/>
    <property type="match status" value="1"/>
</dbReference>
<reference evidence="1" key="1">
    <citation type="submission" date="2023-02" db="EMBL/GenBank/DDBJ databases">
        <title>Actinokineospora globicatena NBRC 15670.</title>
        <authorList>
            <person name="Ichikawa N."/>
            <person name="Sato H."/>
            <person name="Tonouchi N."/>
        </authorList>
    </citation>
    <scope>NUCLEOTIDE SEQUENCE</scope>
    <source>
        <strain evidence="1">NBRC 15670</strain>
    </source>
</reference>
<evidence type="ECO:0000313" key="2">
    <source>
        <dbReference type="Proteomes" id="UP001165042"/>
    </source>
</evidence>
<accession>A0A9W6QNM3</accession>
<dbReference type="EMBL" id="BSSD01000003">
    <property type="protein sequence ID" value="GLW91794.1"/>
    <property type="molecule type" value="Genomic_DNA"/>
</dbReference>
<evidence type="ECO:0000313" key="1">
    <source>
        <dbReference type="EMBL" id="GLW91794.1"/>
    </source>
</evidence>
<name>A0A9W6QNM3_9PSEU</name>
<dbReference type="Gene3D" id="3.90.79.10">
    <property type="entry name" value="Nucleoside Triphosphate Pyrophosphohydrolase"/>
    <property type="match status" value="1"/>
</dbReference>
<sequence length="299" mass="33322">MYDTTAIAHDESILGGLHAGQGYGRPYRGLDLDEIAHNLATATIDLPPRFHAPFLKTTRHGKLIVPSGYDILGHPNRDQWTVKDPDITTDPYGDPQVDQRLQDHFRSRRWRLDQHGRPLHPHYHDLLDDPRIGMPTGLGFARWYGETAVVDIVAVHQQRVVLVPRQTRDEGLIAGLPGGYAEPIDEGVTDDEWATGTRPTTREGIFTSALRKLEHESGLIPPDDSHMDIVRAIRPVSSVHTLHAWTATYTVLLVIPDDASGVDTELDEETGARWAPADPMWPDHRRALTEALIAAGKRA</sequence>